<dbReference type="Gene3D" id="1.10.287.1060">
    <property type="entry name" value="ESAT-6-like"/>
    <property type="match status" value="1"/>
</dbReference>
<name>A0A1Q8X7C4_9ACTO</name>
<evidence type="ECO:0008006" key="3">
    <source>
        <dbReference type="Google" id="ProtNLM"/>
    </source>
</evidence>
<accession>A0A1Q8X7C4</accession>
<dbReference type="AlphaFoldDB" id="A0A1Q8X7C4"/>
<sequence length="99" mass="10973">MAQISADLDSLKTLYQTLKDDVQRADDIQKLTDTALQNAVWESSNAQKFREAWAEFKPKLVTFEQAFATAATDVANNYNNNADVNGENVEHLAAVEPIA</sequence>
<dbReference type="RefSeq" id="WP_075414949.1">
    <property type="nucleotide sequence ID" value="NZ_MSKW01000016.1"/>
</dbReference>
<evidence type="ECO:0000313" key="1">
    <source>
        <dbReference type="EMBL" id="OLO76186.1"/>
    </source>
</evidence>
<dbReference type="SUPFAM" id="SSF140453">
    <property type="entry name" value="EsxAB dimer-like"/>
    <property type="match status" value="1"/>
</dbReference>
<reference evidence="1 2" key="1">
    <citation type="submission" date="2016-12" db="EMBL/GenBank/DDBJ databases">
        <title>Genomic comparison of strains in the 'Actinomyces naeslundii' group.</title>
        <authorList>
            <person name="Mughal S.R."/>
            <person name="Do T."/>
            <person name="Gilbert S.C."/>
            <person name="Witherden E.A."/>
            <person name="Didelot X."/>
            <person name="Beighton D."/>
        </authorList>
    </citation>
    <scope>NUCLEOTIDE SEQUENCE [LARGE SCALE GENOMIC DNA]</scope>
    <source>
        <strain evidence="1 2">G53E</strain>
    </source>
</reference>
<dbReference type="Proteomes" id="UP000186769">
    <property type="component" value="Unassembled WGS sequence"/>
</dbReference>
<protein>
    <recommendedName>
        <fullName evidence="3">WXG100 family type VII secretion target</fullName>
    </recommendedName>
</protein>
<comment type="caution">
    <text evidence="1">The sequence shown here is derived from an EMBL/GenBank/DDBJ whole genome shotgun (WGS) entry which is preliminary data.</text>
</comment>
<dbReference type="EMBL" id="MSKW01000016">
    <property type="protein sequence ID" value="OLO76186.1"/>
    <property type="molecule type" value="Genomic_DNA"/>
</dbReference>
<dbReference type="InterPro" id="IPR036689">
    <property type="entry name" value="ESAT-6-like_sf"/>
</dbReference>
<gene>
    <name evidence="1" type="ORF">BKH15_08480</name>
</gene>
<proteinExistence type="predicted"/>
<organism evidence="1 2">
    <name type="scientific">Actinomyces oris</name>
    <dbReference type="NCBI Taxonomy" id="544580"/>
    <lineage>
        <taxon>Bacteria</taxon>
        <taxon>Bacillati</taxon>
        <taxon>Actinomycetota</taxon>
        <taxon>Actinomycetes</taxon>
        <taxon>Actinomycetales</taxon>
        <taxon>Actinomycetaceae</taxon>
        <taxon>Actinomyces</taxon>
    </lineage>
</organism>
<evidence type="ECO:0000313" key="2">
    <source>
        <dbReference type="Proteomes" id="UP000186769"/>
    </source>
</evidence>